<protein>
    <submittedName>
        <fullName evidence="1">Reverse transcriptase</fullName>
    </submittedName>
</protein>
<keyword evidence="1" id="KW-0808">Transferase</keyword>
<dbReference type="EMBL" id="SSTE01016683">
    <property type="protein sequence ID" value="KAA0041260.1"/>
    <property type="molecule type" value="Genomic_DNA"/>
</dbReference>
<proteinExistence type="predicted"/>
<dbReference type="Proteomes" id="UP000321947">
    <property type="component" value="Unassembled WGS sequence"/>
</dbReference>
<dbReference type="Proteomes" id="UP000321393">
    <property type="component" value="Unassembled WGS sequence"/>
</dbReference>
<name>A0A5A7TD80_CUCMM</name>
<organism evidence="1 3">
    <name type="scientific">Cucumis melo var. makuwa</name>
    <name type="common">Oriental melon</name>
    <dbReference type="NCBI Taxonomy" id="1194695"/>
    <lineage>
        <taxon>Eukaryota</taxon>
        <taxon>Viridiplantae</taxon>
        <taxon>Streptophyta</taxon>
        <taxon>Embryophyta</taxon>
        <taxon>Tracheophyta</taxon>
        <taxon>Spermatophyta</taxon>
        <taxon>Magnoliopsida</taxon>
        <taxon>eudicotyledons</taxon>
        <taxon>Gunneridae</taxon>
        <taxon>Pentapetalae</taxon>
        <taxon>rosids</taxon>
        <taxon>fabids</taxon>
        <taxon>Cucurbitales</taxon>
        <taxon>Cucurbitaceae</taxon>
        <taxon>Benincaseae</taxon>
        <taxon>Cucumis</taxon>
    </lineage>
</organism>
<reference evidence="3 4" key="1">
    <citation type="submission" date="2019-08" db="EMBL/GenBank/DDBJ databases">
        <title>Draft genome sequences of two oriental melons (Cucumis melo L. var makuwa).</title>
        <authorList>
            <person name="Kwon S.-Y."/>
        </authorList>
    </citation>
    <scope>NUCLEOTIDE SEQUENCE [LARGE SCALE GENOMIC DNA]</scope>
    <source>
        <strain evidence="4">cv. Chang Bougi</strain>
        <strain evidence="3">cv. SW 3</strain>
        <tissue evidence="1">Leaf</tissue>
    </source>
</reference>
<dbReference type="EMBL" id="SSTD01008349">
    <property type="protein sequence ID" value="TYK16059.1"/>
    <property type="molecule type" value="Genomic_DNA"/>
</dbReference>
<comment type="caution">
    <text evidence="1">The sequence shown here is derived from an EMBL/GenBank/DDBJ whole genome shotgun (WGS) entry which is preliminary data.</text>
</comment>
<dbReference type="AlphaFoldDB" id="A0A5A7TD80"/>
<keyword evidence="1" id="KW-0695">RNA-directed DNA polymerase</keyword>
<sequence>MSESDKSETTIPENISEQGNIDTKIILDGNGSNDENVDTRSYTKHSIANYISYENLSPQFRDFTTSLDSNVIPKNIHIALDCPKWKNFVMEEMGALEKNKTWEICTLPKGHKTVGGNGCSLSSTRQMELLTDTRQDLVEEVYLSSRLDLKPSLVNRYVNSRNSYMA</sequence>
<evidence type="ECO:0000313" key="4">
    <source>
        <dbReference type="Proteomes" id="UP000321947"/>
    </source>
</evidence>
<gene>
    <name evidence="2" type="ORF">E5676_scaffold32G00720</name>
    <name evidence="1" type="ORF">E6C27_scaffold128G002410</name>
</gene>
<evidence type="ECO:0000313" key="3">
    <source>
        <dbReference type="Proteomes" id="UP000321393"/>
    </source>
</evidence>
<evidence type="ECO:0000313" key="2">
    <source>
        <dbReference type="EMBL" id="TYK16059.1"/>
    </source>
</evidence>
<keyword evidence="1" id="KW-0548">Nucleotidyltransferase</keyword>
<evidence type="ECO:0000313" key="1">
    <source>
        <dbReference type="EMBL" id="KAA0041260.1"/>
    </source>
</evidence>
<accession>A0A5A7TD80</accession>
<dbReference type="GO" id="GO:0003964">
    <property type="term" value="F:RNA-directed DNA polymerase activity"/>
    <property type="evidence" value="ECO:0007669"/>
    <property type="project" value="UniProtKB-KW"/>
</dbReference>